<accession>A0A8H9KQI8</accession>
<organism evidence="9 10">
    <name type="scientific">Knoellia flava</name>
    <dbReference type="NCBI Taxonomy" id="913969"/>
    <lineage>
        <taxon>Bacteria</taxon>
        <taxon>Bacillati</taxon>
        <taxon>Actinomycetota</taxon>
        <taxon>Actinomycetes</taxon>
        <taxon>Micrococcales</taxon>
        <taxon>Intrasporangiaceae</taxon>
        <taxon>Knoellia</taxon>
    </lineage>
</organism>
<evidence type="ECO:0000256" key="2">
    <source>
        <dbReference type="ARBA" id="ARBA00010792"/>
    </source>
</evidence>
<evidence type="ECO:0000256" key="4">
    <source>
        <dbReference type="ARBA" id="ARBA00022692"/>
    </source>
</evidence>
<dbReference type="Proteomes" id="UP000628079">
    <property type="component" value="Unassembled WGS sequence"/>
</dbReference>
<comment type="caution">
    <text evidence="9">The sequence shown here is derived from an EMBL/GenBank/DDBJ whole genome shotgun (WGS) entry which is preliminary data.</text>
</comment>
<sequence>MLDSVNAFLETHASAGWLLPALFVYFAVDGIVPPLPSEGVLVALAAIGASTGAPHWLPLLLVAWAGAWVGDNLAYLLGDRTGVDRLVRRTDRGTRAMDWARRGFDTRGALIVVVGRWIPVGRAAVNLMAGATGYSHPRFASYAVLATGLWSAWSVGLGILAGRWVEDNALLAGALGAGLALVVAFVVERVSRRFAPA</sequence>
<evidence type="ECO:0000259" key="8">
    <source>
        <dbReference type="Pfam" id="PF09335"/>
    </source>
</evidence>
<dbReference type="AlphaFoldDB" id="A0A8H9KQI8"/>
<feature type="transmembrane region" description="Helical" evidence="7">
    <location>
        <begin position="40"/>
        <end position="67"/>
    </location>
</feature>
<reference evidence="9" key="2">
    <citation type="submission" date="2020-09" db="EMBL/GenBank/DDBJ databases">
        <authorList>
            <person name="Sun Q."/>
            <person name="Zhou Y."/>
        </authorList>
    </citation>
    <scope>NUCLEOTIDE SEQUENCE</scope>
    <source>
        <strain evidence="9">CGMCC 1.10749</strain>
    </source>
</reference>
<feature type="transmembrane region" description="Helical" evidence="7">
    <location>
        <begin position="168"/>
        <end position="187"/>
    </location>
</feature>
<gene>
    <name evidence="9" type="ORF">GCM10011314_17290</name>
</gene>
<dbReference type="GO" id="GO:0005886">
    <property type="term" value="C:plasma membrane"/>
    <property type="evidence" value="ECO:0007669"/>
    <property type="project" value="UniProtKB-SubCell"/>
</dbReference>
<comment type="subcellular location">
    <subcellularLocation>
        <location evidence="1">Cell membrane</location>
        <topology evidence="1">Multi-pass membrane protein</topology>
    </subcellularLocation>
</comment>
<reference evidence="9" key="1">
    <citation type="journal article" date="2014" name="Int. J. Syst. Evol. Microbiol.">
        <title>Complete genome sequence of Corynebacterium casei LMG S-19264T (=DSM 44701T), isolated from a smear-ripened cheese.</title>
        <authorList>
            <consortium name="US DOE Joint Genome Institute (JGI-PGF)"/>
            <person name="Walter F."/>
            <person name="Albersmeier A."/>
            <person name="Kalinowski J."/>
            <person name="Ruckert C."/>
        </authorList>
    </citation>
    <scope>NUCLEOTIDE SEQUENCE</scope>
    <source>
        <strain evidence="9">CGMCC 1.10749</strain>
    </source>
</reference>
<proteinExistence type="inferred from homology"/>
<dbReference type="InterPro" id="IPR051311">
    <property type="entry name" value="DedA_domain"/>
</dbReference>
<evidence type="ECO:0000256" key="5">
    <source>
        <dbReference type="ARBA" id="ARBA00022989"/>
    </source>
</evidence>
<protein>
    <submittedName>
        <fullName evidence="9">Alkaline phosphatase</fullName>
    </submittedName>
</protein>
<comment type="similarity">
    <text evidence="2">Belongs to the DedA family.</text>
</comment>
<evidence type="ECO:0000256" key="7">
    <source>
        <dbReference type="SAM" id="Phobius"/>
    </source>
</evidence>
<keyword evidence="5 7" id="KW-1133">Transmembrane helix</keyword>
<feature type="domain" description="VTT" evidence="8">
    <location>
        <begin position="35"/>
        <end position="158"/>
    </location>
</feature>
<evidence type="ECO:0000256" key="6">
    <source>
        <dbReference type="ARBA" id="ARBA00023136"/>
    </source>
</evidence>
<dbReference type="PANTHER" id="PTHR42709">
    <property type="entry name" value="ALKALINE PHOSPHATASE LIKE PROTEIN"/>
    <property type="match status" value="1"/>
</dbReference>
<feature type="transmembrane region" description="Helical" evidence="7">
    <location>
        <begin position="12"/>
        <end position="28"/>
    </location>
</feature>
<keyword evidence="4 7" id="KW-0812">Transmembrane</keyword>
<evidence type="ECO:0000313" key="9">
    <source>
        <dbReference type="EMBL" id="GGB78169.1"/>
    </source>
</evidence>
<name>A0A8H9KQI8_9MICO</name>
<keyword evidence="3" id="KW-1003">Cell membrane</keyword>
<evidence type="ECO:0000256" key="3">
    <source>
        <dbReference type="ARBA" id="ARBA00022475"/>
    </source>
</evidence>
<keyword evidence="6 7" id="KW-0472">Membrane</keyword>
<dbReference type="RefSeq" id="WP_084100046.1">
    <property type="nucleotide sequence ID" value="NZ_BMEA01000001.1"/>
</dbReference>
<dbReference type="PANTHER" id="PTHR42709:SF6">
    <property type="entry name" value="UNDECAPRENYL PHOSPHATE TRANSPORTER A"/>
    <property type="match status" value="1"/>
</dbReference>
<evidence type="ECO:0000256" key="1">
    <source>
        <dbReference type="ARBA" id="ARBA00004651"/>
    </source>
</evidence>
<evidence type="ECO:0000313" key="10">
    <source>
        <dbReference type="Proteomes" id="UP000628079"/>
    </source>
</evidence>
<feature type="transmembrane region" description="Helical" evidence="7">
    <location>
        <begin position="139"/>
        <end position="162"/>
    </location>
</feature>
<dbReference type="InterPro" id="IPR032816">
    <property type="entry name" value="VTT_dom"/>
</dbReference>
<dbReference type="Pfam" id="PF09335">
    <property type="entry name" value="VTT_dom"/>
    <property type="match status" value="1"/>
</dbReference>
<dbReference type="EMBL" id="BMEA01000001">
    <property type="protein sequence ID" value="GGB78169.1"/>
    <property type="molecule type" value="Genomic_DNA"/>
</dbReference>